<reference evidence="2" key="1">
    <citation type="submission" date="2019-04" db="EMBL/GenBank/DDBJ databases">
        <title>Friends and foes A comparative genomics studyof 23 Aspergillus species from section Flavi.</title>
        <authorList>
            <consortium name="DOE Joint Genome Institute"/>
            <person name="Kjaerbolling I."/>
            <person name="Vesth T."/>
            <person name="Frisvad J.C."/>
            <person name="Nybo J.L."/>
            <person name="Theobald S."/>
            <person name="Kildgaard S."/>
            <person name="Isbrandt T."/>
            <person name="Kuo A."/>
            <person name="Sato A."/>
            <person name="Lyhne E.K."/>
            <person name="Kogle M.E."/>
            <person name="Wiebenga A."/>
            <person name="Kun R.S."/>
            <person name="Lubbers R.J."/>
            <person name="Makela M.R."/>
            <person name="Barry K."/>
            <person name="Chovatia M."/>
            <person name="Clum A."/>
            <person name="Daum C."/>
            <person name="Haridas S."/>
            <person name="He G."/>
            <person name="LaButti K."/>
            <person name="Lipzen A."/>
            <person name="Mondo S."/>
            <person name="Riley R."/>
            <person name="Salamov A."/>
            <person name="Simmons B.A."/>
            <person name="Magnuson J.K."/>
            <person name="Henrissat B."/>
            <person name="Mortensen U.H."/>
            <person name="Larsen T.O."/>
            <person name="Devries R.P."/>
            <person name="Grigoriev I.V."/>
            <person name="Machida M."/>
            <person name="Baker S.E."/>
            <person name="Andersen M.R."/>
        </authorList>
    </citation>
    <scope>NUCLEOTIDE SEQUENCE [LARGE SCALE GENOMIC DNA]</scope>
    <source>
        <strain evidence="2">IBT 14317</strain>
    </source>
</reference>
<keyword evidence="1" id="KW-0175">Coiled coil</keyword>
<organism evidence="2">
    <name type="scientific">Petromyces alliaceus</name>
    <name type="common">Aspergillus alliaceus</name>
    <dbReference type="NCBI Taxonomy" id="209559"/>
    <lineage>
        <taxon>Eukaryota</taxon>
        <taxon>Fungi</taxon>
        <taxon>Dikarya</taxon>
        <taxon>Ascomycota</taxon>
        <taxon>Pezizomycotina</taxon>
        <taxon>Eurotiomycetes</taxon>
        <taxon>Eurotiomycetidae</taxon>
        <taxon>Eurotiales</taxon>
        <taxon>Aspergillaceae</taxon>
        <taxon>Aspergillus</taxon>
        <taxon>Aspergillus subgen. Circumdati</taxon>
    </lineage>
</organism>
<feature type="coiled-coil region" evidence="1">
    <location>
        <begin position="169"/>
        <end position="207"/>
    </location>
</feature>
<dbReference type="Proteomes" id="UP000326877">
    <property type="component" value="Unassembled WGS sequence"/>
</dbReference>
<evidence type="ECO:0000256" key="1">
    <source>
        <dbReference type="SAM" id="Coils"/>
    </source>
</evidence>
<sequence>MDSTARMQNSLSQEYKRQDWHLSLRAGPEALGVLGQCQLISTRSHLMSISLSGPGLEYDTLHGNIYSCVQLGLAAFKEAEKEMIEIAYIADGLASPGGIIERILRFCRPDADQDEKSHADLYLEQAQQNIDDCMSGMRNVQQKFESWSKTTLYLSKALEESQGKKAQEAKDVKRDIRENEASKKLQEEKLASERQMFESRKESLEKSREQKQFFENLVPVLISSIPGFSNISGLYAGLAGSAGSTAAAGVGSATSFTLVDLLPFLPQAAISGAIGYCYYSYLKWEVLTMEEVQAKRQAYINEVTEKISVFQATLKDLSSETVSIAEITEILKKSVYHLRELQNRVQDFMDGLLQLSRLINRAVRDSRLTIKTAAKSERLANAAINQDLRENAFKMKASFNFLLRATNIYVEVSSNFITPTIRKFRDLRLYEASSEADINKKMEALNQLQLAACDGTVDLAIRMHEELKRDIHEIVANSNLLNQ</sequence>
<dbReference type="EMBL" id="ML735245">
    <property type="protein sequence ID" value="KAE8391453.1"/>
    <property type="molecule type" value="Genomic_DNA"/>
</dbReference>
<dbReference type="AlphaFoldDB" id="A0A5N7CCY4"/>
<gene>
    <name evidence="2" type="ORF">BDV23DRAFT_182509</name>
</gene>
<name>A0A5N7CCY4_PETAA</name>
<dbReference type="PANTHER" id="PTHR33488:SF2">
    <property type="entry name" value="EARLY ENDOSOME ANTIGEN 1-LIKE"/>
    <property type="match status" value="1"/>
</dbReference>
<protein>
    <submittedName>
        <fullName evidence="2">Uncharacterized protein</fullName>
    </submittedName>
</protein>
<dbReference type="PANTHER" id="PTHR33488">
    <property type="entry name" value="ZGC:162509"/>
    <property type="match status" value="1"/>
</dbReference>
<proteinExistence type="predicted"/>
<evidence type="ECO:0000313" key="2">
    <source>
        <dbReference type="EMBL" id="KAE8391453.1"/>
    </source>
</evidence>
<dbReference type="OrthoDB" id="3553363at2759"/>
<accession>A0A5N7CCY4</accession>